<dbReference type="SUPFAM" id="SSF52540">
    <property type="entry name" value="P-loop containing nucleoside triphosphate hydrolases"/>
    <property type="match status" value="1"/>
</dbReference>
<comment type="caution">
    <text evidence="11">The sequence shown here is derived from an EMBL/GenBank/DDBJ whole genome shotgun (WGS) entry which is preliminary data.</text>
</comment>
<evidence type="ECO:0000313" key="11">
    <source>
        <dbReference type="EMBL" id="KAG2498041.1"/>
    </source>
</evidence>
<dbReference type="Gene3D" id="3.40.50.300">
    <property type="entry name" value="P-loop containing nucleotide triphosphate hydrolases"/>
    <property type="match status" value="2"/>
</dbReference>
<evidence type="ECO:0000256" key="8">
    <source>
        <dbReference type="SAM" id="MobiDB-lite"/>
    </source>
</evidence>
<feature type="transmembrane region" description="Helical" evidence="9">
    <location>
        <begin position="1413"/>
        <end position="1435"/>
    </location>
</feature>
<feature type="region of interest" description="Disordered" evidence="8">
    <location>
        <begin position="977"/>
        <end position="1024"/>
    </location>
</feature>
<keyword evidence="6 9" id="KW-1133">Transmembrane helix</keyword>
<evidence type="ECO:0000256" key="7">
    <source>
        <dbReference type="ARBA" id="ARBA00023136"/>
    </source>
</evidence>
<keyword evidence="5" id="KW-0067">ATP-binding</keyword>
<dbReference type="GO" id="GO:0042626">
    <property type="term" value="F:ATPase-coupled transmembrane transporter activity"/>
    <property type="evidence" value="ECO:0007669"/>
    <property type="project" value="TreeGrafter"/>
</dbReference>
<dbReference type="Gene3D" id="3.40.50.2000">
    <property type="entry name" value="Glycogen Phosphorylase B"/>
    <property type="match status" value="1"/>
</dbReference>
<dbReference type="GO" id="GO:0016020">
    <property type="term" value="C:membrane"/>
    <property type="evidence" value="ECO:0007669"/>
    <property type="project" value="UniProtKB-SubCell"/>
</dbReference>
<dbReference type="GO" id="GO:0016887">
    <property type="term" value="F:ATP hydrolysis activity"/>
    <property type="evidence" value="ECO:0007669"/>
    <property type="project" value="InterPro"/>
</dbReference>
<dbReference type="PROSITE" id="PS00211">
    <property type="entry name" value="ABC_TRANSPORTER_1"/>
    <property type="match status" value="1"/>
</dbReference>
<keyword evidence="12" id="KW-1185">Reference proteome</keyword>
<dbReference type="InterPro" id="IPR004147">
    <property type="entry name" value="ABC1_dom"/>
</dbReference>
<evidence type="ECO:0000256" key="1">
    <source>
        <dbReference type="ARBA" id="ARBA00004141"/>
    </source>
</evidence>
<dbReference type="SUPFAM" id="SSF56112">
    <property type="entry name" value="Protein kinase-like (PK-like)"/>
    <property type="match status" value="1"/>
</dbReference>
<keyword evidence="3 9" id="KW-0812">Transmembrane</keyword>
<feature type="transmembrane region" description="Helical" evidence="9">
    <location>
        <begin position="1441"/>
        <end position="1461"/>
    </location>
</feature>
<comment type="subcellular location">
    <subcellularLocation>
        <location evidence="1">Membrane</location>
        <topology evidence="1">Multi-pass membrane protein</topology>
    </subcellularLocation>
</comment>
<accession>A0A836C2I4</accession>
<dbReference type="Pfam" id="PF13692">
    <property type="entry name" value="Glyco_trans_1_4"/>
    <property type="match status" value="1"/>
</dbReference>
<evidence type="ECO:0000256" key="3">
    <source>
        <dbReference type="ARBA" id="ARBA00022692"/>
    </source>
</evidence>
<proteinExistence type="predicted"/>
<dbReference type="InterPro" id="IPR017871">
    <property type="entry name" value="ABC_transporter-like_CS"/>
</dbReference>
<feature type="transmembrane region" description="Helical" evidence="9">
    <location>
        <begin position="1381"/>
        <end position="1401"/>
    </location>
</feature>
<dbReference type="SUPFAM" id="SSF53756">
    <property type="entry name" value="UDP-Glycosyltransferase/glycogen phosphorylase"/>
    <property type="match status" value="1"/>
</dbReference>
<keyword evidence="7 9" id="KW-0472">Membrane</keyword>
<dbReference type="SMART" id="SM00382">
    <property type="entry name" value="AAA"/>
    <property type="match status" value="1"/>
</dbReference>
<reference evidence="11" key="1">
    <citation type="journal article" date="2020" name="bioRxiv">
        <title>Comparative genomics of Chlamydomonas.</title>
        <authorList>
            <person name="Craig R.J."/>
            <person name="Hasan A.R."/>
            <person name="Ness R.W."/>
            <person name="Keightley P.D."/>
        </authorList>
    </citation>
    <scope>NUCLEOTIDE SEQUENCE</scope>
    <source>
        <strain evidence="11">CCAP 11/70</strain>
    </source>
</reference>
<dbReference type="PANTHER" id="PTHR48041:SF91">
    <property type="entry name" value="ABC TRANSPORTER G FAMILY MEMBER 28"/>
    <property type="match status" value="1"/>
</dbReference>
<dbReference type="InterPro" id="IPR003439">
    <property type="entry name" value="ABC_transporter-like_ATP-bd"/>
</dbReference>
<keyword evidence="2" id="KW-0813">Transport</keyword>
<dbReference type="Pfam" id="PF03109">
    <property type="entry name" value="ABC1"/>
    <property type="match status" value="1"/>
</dbReference>
<dbReference type="InterPro" id="IPR050352">
    <property type="entry name" value="ABCG_transporters"/>
</dbReference>
<evidence type="ECO:0000256" key="5">
    <source>
        <dbReference type="ARBA" id="ARBA00022840"/>
    </source>
</evidence>
<dbReference type="InterPro" id="IPR027417">
    <property type="entry name" value="P-loop_NTPase"/>
</dbReference>
<feature type="compositionally biased region" description="Basic and acidic residues" evidence="8">
    <location>
        <begin position="990"/>
        <end position="1024"/>
    </location>
</feature>
<dbReference type="GO" id="GO:0005524">
    <property type="term" value="F:ATP binding"/>
    <property type="evidence" value="ECO:0007669"/>
    <property type="project" value="UniProtKB-KW"/>
</dbReference>
<evidence type="ECO:0000256" key="4">
    <source>
        <dbReference type="ARBA" id="ARBA00022741"/>
    </source>
</evidence>
<dbReference type="InterPro" id="IPR011009">
    <property type="entry name" value="Kinase-like_dom_sf"/>
</dbReference>
<dbReference type="EMBL" id="JAEHOE010000011">
    <property type="protein sequence ID" value="KAG2498041.1"/>
    <property type="molecule type" value="Genomic_DNA"/>
</dbReference>
<dbReference type="InterPro" id="IPR003593">
    <property type="entry name" value="AAA+_ATPase"/>
</dbReference>
<evidence type="ECO:0000256" key="9">
    <source>
        <dbReference type="SAM" id="Phobius"/>
    </source>
</evidence>
<evidence type="ECO:0000313" key="12">
    <source>
        <dbReference type="Proteomes" id="UP000612055"/>
    </source>
</evidence>
<dbReference type="Pfam" id="PF00005">
    <property type="entry name" value="ABC_tran"/>
    <property type="match status" value="1"/>
</dbReference>
<organism evidence="11 12">
    <name type="scientific">Edaphochlamys debaryana</name>
    <dbReference type="NCBI Taxonomy" id="47281"/>
    <lineage>
        <taxon>Eukaryota</taxon>
        <taxon>Viridiplantae</taxon>
        <taxon>Chlorophyta</taxon>
        <taxon>core chlorophytes</taxon>
        <taxon>Chlorophyceae</taxon>
        <taxon>CS clade</taxon>
        <taxon>Chlamydomonadales</taxon>
        <taxon>Chlamydomonadales incertae sedis</taxon>
        <taxon>Edaphochlamys</taxon>
    </lineage>
</organism>
<dbReference type="InterPro" id="IPR009030">
    <property type="entry name" value="Growth_fac_rcpt_cys_sf"/>
</dbReference>
<evidence type="ECO:0000256" key="6">
    <source>
        <dbReference type="ARBA" id="ARBA00022989"/>
    </source>
</evidence>
<dbReference type="CDD" id="cd22265">
    <property type="entry name" value="UDM1_RNF168"/>
    <property type="match status" value="1"/>
</dbReference>
<protein>
    <recommendedName>
        <fullName evidence="10">ABC transporter domain-containing protein</fullName>
    </recommendedName>
</protein>
<gene>
    <name evidence="11" type="ORF">HYH03_003802</name>
</gene>
<name>A0A836C2I4_9CHLO</name>
<evidence type="ECO:0000256" key="2">
    <source>
        <dbReference type="ARBA" id="ARBA00022448"/>
    </source>
</evidence>
<dbReference type="Proteomes" id="UP000612055">
    <property type="component" value="Unassembled WGS sequence"/>
</dbReference>
<dbReference type="SUPFAM" id="SSF57184">
    <property type="entry name" value="Growth factor receptor domain"/>
    <property type="match status" value="1"/>
</dbReference>
<dbReference type="PANTHER" id="PTHR48041">
    <property type="entry name" value="ABC TRANSPORTER G FAMILY MEMBER 28"/>
    <property type="match status" value="1"/>
</dbReference>
<evidence type="ECO:0000259" key="10">
    <source>
        <dbReference type="PROSITE" id="PS50893"/>
    </source>
</evidence>
<dbReference type="OrthoDB" id="66620at2759"/>
<sequence length="1611" mass="175673">MRVCVITNGFPYNCQYAYEKQAAHLLRIFHELGCTCHVVNVTWWRNTQPDAPPGTLLEPWLTGVQYHASPAAEYPCRLAPESFAGPWDLVVMLCDALLFSGGTWPCPAICWFPCHYIRPTCAEVEALRCFTHVLPMTVDGSCRLAQVLDAARVLPPIPHVVTRPTDPVPPVSLSAGGGGGRFTFLCVAMNYEQAQRKGHALMLAAFRVYMSMGGDGMLAIHAPRNEHGIDLSAVQRALDLPDDRVSISESLISNEDLRAMYDACHVLVVPSKAEGFGIPVVEAQLACRPVIVTDFGAMSELAPAGTKVPPASVEWNAAQQGFWAVPDVAGFARAMVQVQSRYDEHVADAVSRAPLLAPLVSFQGVKERWGATLKGLSIALHNGSTLAERFSAALSFFRRGSAADDANIRARGYRDLSERCPRDALYGSAQQPPPATTRPGCPCAFRPPRAPYYNCPPGYKCRPHEDANLLSDADRGADPALVALRAVCAPCSLGEYCPHGSMDASTRPALEQLRIADAAYPSDLACPEGSYCPTPARKEACPPGTFCRRGVIRPQPCDTAQLLMASEFIYERKSRVVDAVSSGALLYKGNFCPQGASSPGRTCPGGSYCPNASSLLACPTGFYCKAGSAVPHRCSSLAPCPAGTTHPPWNWGCLMSVACTLLLVVACSMVKARRLLMLRRARRLKRSEQPAVVNASIDLTPDDTAYAAAIRNADGDDDMTRPPPPLNRPAGTGVHAGLDAYISERRLLRVQVLGTCAQKSARSKPWLWPISCRFQPCAMNAIMGPSGCGKSTLLDLFKGRVPSAYVRGTVRITSQHAGDIVLDLEDLERGEGGASIHRLKALRGSVPQDDILCTDLSVAENLEYSFKLNATHLPRAWCRDVVEHFLTSLTYLRLHTDTPLPGALRDGKPGTPQLLEVMDGEEVAFSLLASIFDDEAYGRHKEAAATRTKEAEEAVAKAKAAAAEAVKAAAEQQRKAAAEEQQRKAAAAEQQRKAAAEEQQRKAAAEEEQRKAAAEEQQRKAAAEEQRKAVAAAAAAKVEEDAKAAQAHKAAQLQKAQAQAQLQRERERKAAQAAVPAVTIASSLDLLEIRDNIMGSVERRGISGGQRKRVSIGMALVCLPSLLLMDEPTSGLNSTACQAFVRTCQRVTALGVTCLAILHQPRFSSFMLMDEVILLSRKYAVSRPSVRELLLAVEYVCATAALANKFDNVLERVSLVDWLPDPLQSSGGVAWTLRTSILVHRFADRLLACVKHKRVHAAAPVSALQREILQLCVRAKLRWRLAAAGSTAGPPASSSTEEVGRQEVAADIESVGGLAVDARSRRNRSFLANLGRHVVWLAQRRVLSLWRSPWGVQLLVPMCAALIVGSVHGTSWPLQAFPGNAVMAMACLGVLSTVMHIRTFCLDRLVMLRDTDAAVTVIAYVIAYNVTDTIWLIMMPLMFGVPYYLLTAPLMPLTTFLAWLVQDFRQWFANETNYLKEVKNYKLLRRHNKQGVVLPELYERLCHEDFIVMDYVPSSRIRDVKTRMSPDACKKLAANLMETFIGQLVENGVMHGDPHEGNLGVAEDGRIVLYDMGNVITVWMDTRSRLKSLLFDVVSGNYTDALQRMKKIDLF</sequence>
<keyword evidence="4" id="KW-0547">Nucleotide-binding</keyword>
<feature type="domain" description="ABC transporter" evidence="10">
    <location>
        <begin position="748"/>
        <end position="1202"/>
    </location>
</feature>
<dbReference type="PROSITE" id="PS50893">
    <property type="entry name" value="ABC_TRANSPORTER_2"/>
    <property type="match status" value="1"/>
</dbReference>